<dbReference type="GO" id="GO:0016746">
    <property type="term" value="F:acyltransferase activity"/>
    <property type="evidence" value="ECO:0007669"/>
    <property type="project" value="UniProtKB-KW"/>
</dbReference>
<evidence type="ECO:0000313" key="4">
    <source>
        <dbReference type="EMBL" id="MFB0833470.1"/>
    </source>
</evidence>
<name>A0ABV4UL49_9MICC</name>
<evidence type="ECO:0000259" key="3">
    <source>
        <dbReference type="PROSITE" id="PS51186"/>
    </source>
</evidence>
<evidence type="ECO:0000256" key="2">
    <source>
        <dbReference type="ARBA" id="ARBA00023315"/>
    </source>
</evidence>
<dbReference type="CDD" id="cd04301">
    <property type="entry name" value="NAT_SF"/>
    <property type="match status" value="1"/>
</dbReference>
<dbReference type="EC" id="2.3.1.-" evidence="4"/>
<evidence type="ECO:0000256" key="1">
    <source>
        <dbReference type="ARBA" id="ARBA00022679"/>
    </source>
</evidence>
<accession>A0ABV4UL49</accession>
<dbReference type="InterPro" id="IPR050832">
    <property type="entry name" value="Bact_Acetyltransf"/>
</dbReference>
<dbReference type="PANTHER" id="PTHR43877">
    <property type="entry name" value="AMINOALKYLPHOSPHONATE N-ACETYLTRANSFERASE-RELATED-RELATED"/>
    <property type="match status" value="1"/>
</dbReference>
<dbReference type="EMBL" id="JBHDLJ010000002">
    <property type="protein sequence ID" value="MFB0833470.1"/>
    <property type="molecule type" value="Genomic_DNA"/>
</dbReference>
<dbReference type="Proteomes" id="UP001575652">
    <property type="component" value="Unassembled WGS sequence"/>
</dbReference>
<dbReference type="InterPro" id="IPR016181">
    <property type="entry name" value="Acyl_CoA_acyltransferase"/>
</dbReference>
<dbReference type="RefSeq" id="WP_373970642.1">
    <property type="nucleotide sequence ID" value="NZ_JBHDLJ010000002.1"/>
</dbReference>
<proteinExistence type="predicted"/>
<evidence type="ECO:0000313" key="5">
    <source>
        <dbReference type="Proteomes" id="UP001575652"/>
    </source>
</evidence>
<organism evidence="4 5">
    <name type="scientific">Arthrobacter halodurans</name>
    <dbReference type="NCBI Taxonomy" id="516699"/>
    <lineage>
        <taxon>Bacteria</taxon>
        <taxon>Bacillati</taxon>
        <taxon>Actinomycetota</taxon>
        <taxon>Actinomycetes</taxon>
        <taxon>Micrococcales</taxon>
        <taxon>Micrococcaceae</taxon>
        <taxon>Arthrobacter</taxon>
    </lineage>
</organism>
<keyword evidence="5" id="KW-1185">Reference proteome</keyword>
<dbReference type="InterPro" id="IPR000182">
    <property type="entry name" value="GNAT_dom"/>
</dbReference>
<gene>
    <name evidence="4" type="ORF">ACETWP_02625</name>
</gene>
<protein>
    <submittedName>
        <fullName evidence="4">GNAT family N-acetyltransferase</fullName>
        <ecNumber evidence="4">2.3.1.-</ecNumber>
    </submittedName>
</protein>
<dbReference type="Pfam" id="PF00583">
    <property type="entry name" value="Acetyltransf_1"/>
    <property type="match status" value="2"/>
</dbReference>
<feature type="domain" description="N-acetyltransferase" evidence="3">
    <location>
        <begin position="170"/>
        <end position="319"/>
    </location>
</feature>
<dbReference type="Gene3D" id="3.40.630.30">
    <property type="match status" value="1"/>
</dbReference>
<reference evidence="4 5" key="1">
    <citation type="submission" date="2024-09" db="EMBL/GenBank/DDBJ databases">
        <authorList>
            <person name="Salinas-Garcia M.A."/>
            <person name="Prieme A."/>
        </authorList>
    </citation>
    <scope>NUCLEOTIDE SEQUENCE [LARGE SCALE GENOMIC DNA]</scope>
    <source>
        <strain evidence="4 5">DSM 21081</strain>
    </source>
</reference>
<feature type="domain" description="N-acetyltransferase" evidence="3">
    <location>
        <begin position="11"/>
        <end position="166"/>
    </location>
</feature>
<dbReference type="PROSITE" id="PS51186">
    <property type="entry name" value="GNAT"/>
    <property type="match status" value="2"/>
</dbReference>
<keyword evidence="2 4" id="KW-0012">Acyltransferase</keyword>
<dbReference type="SUPFAM" id="SSF55729">
    <property type="entry name" value="Acyl-CoA N-acyltransferases (Nat)"/>
    <property type="match status" value="2"/>
</dbReference>
<sequence>MDWEKRHITAEDVRAWSVLTNILAAHDDTDETYEPEDLAEELVETGVDPVRDTVAVWDGETMVGFAQVRVNDGLRDGVAKASIGGGVHPDYRGRGLGRELMDAMEQRARAVAAEKHPGVPALVEVWGNAPGSGGARLAQARGYDPVRYFRDMRVDLDGWKEPRPGPDGTAETVPFAERHAEAVRRAHNEAFADHWGSTPRSELKWADMLKARSFRPAYSRVVLSPEPGADPEDAVDAYLLSGEWAAGELYVMLVGTRRRARGRGHAARLLVDVIRDARDAGYKMVDLGVDSESPTGAVGLYERVGFRGIRTHVVLSHAL</sequence>
<comment type="caution">
    <text evidence="4">The sequence shown here is derived from an EMBL/GenBank/DDBJ whole genome shotgun (WGS) entry which is preliminary data.</text>
</comment>
<keyword evidence="1 4" id="KW-0808">Transferase</keyword>